<dbReference type="AlphaFoldDB" id="A0A835V3L8"/>
<name>A0A835V3L8_VANPL</name>
<evidence type="ECO:0000313" key="3">
    <source>
        <dbReference type="Proteomes" id="UP000639772"/>
    </source>
</evidence>
<sequence>MWLQVVKKMKTSRKQQKEKVGAAAADLGRHQDAGDVELLATKNADSLVGKLDHGRPLITAKAVRRLLLGRKRRRREVNKKGDVPISSYGA</sequence>
<accession>A0A835V3L8</accession>
<feature type="region of interest" description="Disordered" evidence="1">
    <location>
        <begin position="1"/>
        <end position="24"/>
    </location>
</feature>
<dbReference type="Proteomes" id="UP000639772">
    <property type="component" value="Unassembled WGS sequence"/>
</dbReference>
<proteinExistence type="predicted"/>
<gene>
    <name evidence="2" type="ORF">HPP92_011557</name>
</gene>
<comment type="caution">
    <text evidence="2">The sequence shown here is derived from an EMBL/GenBank/DDBJ whole genome shotgun (WGS) entry which is preliminary data.</text>
</comment>
<organism evidence="2 3">
    <name type="scientific">Vanilla planifolia</name>
    <name type="common">Vanilla</name>
    <dbReference type="NCBI Taxonomy" id="51239"/>
    <lineage>
        <taxon>Eukaryota</taxon>
        <taxon>Viridiplantae</taxon>
        <taxon>Streptophyta</taxon>
        <taxon>Embryophyta</taxon>
        <taxon>Tracheophyta</taxon>
        <taxon>Spermatophyta</taxon>
        <taxon>Magnoliopsida</taxon>
        <taxon>Liliopsida</taxon>
        <taxon>Asparagales</taxon>
        <taxon>Orchidaceae</taxon>
        <taxon>Vanilloideae</taxon>
        <taxon>Vanilleae</taxon>
        <taxon>Vanilla</taxon>
    </lineage>
</organism>
<protein>
    <submittedName>
        <fullName evidence="2">Uncharacterized protein</fullName>
    </submittedName>
</protein>
<evidence type="ECO:0000313" key="2">
    <source>
        <dbReference type="EMBL" id="KAG0483473.1"/>
    </source>
</evidence>
<reference evidence="2 3" key="1">
    <citation type="journal article" date="2020" name="Nat. Food">
        <title>A phased Vanilla planifolia genome enables genetic improvement of flavour and production.</title>
        <authorList>
            <person name="Hasing T."/>
            <person name="Tang H."/>
            <person name="Brym M."/>
            <person name="Khazi F."/>
            <person name="Huang T."/>
            <person name="Chambers A.H."/>
        </authorList>
    </citation>
    <scope>NUCLEOTIDE SEQUENCE [LARGE SCALE GENOMIC DNA]</scope>
    <source>
        <tissue evidence="2">Leaf</tissue>
    </source>
</reference>
<dbReference type="EMBL" id="JADCNM010000005">
    <property type="protein sequence ID" value="KAG0483473.1"/>
    <property type="molecule type" value="Genomic_DNA"/>
</dbReference>
<evidence type="ECO:0000256" key="1">
    <source>
        <dbReference type="SAM" id="MobiDB-lite"/>
    </source>
</evidence>